<dbReference type="InterPro" id="IPR051681">
    <property type="entry name" value="Ser/Thr_Kinases-Pseudokinases"/>
</dbReference>
<keyword evidence="5" id="KW-0418">Kinase</keyword>
<keyword evidence="2" id="KW-0723">Serine/threonine-protein kinase</keyword>
<comment type="catalytic activity">
    <reaction evidence="7">
        <text>L-threonyl-[protein] + ATP = O-phospho-L-threonyl-[protein] + ADP + H(+)</text>
        <dbReference type="Rhea" id="RHEA:46608"/>
        <dbReference type="Rhea" id="RHEA-COMP:11060"/>
        <dbReference type="Rhea" id="RHEA-COMP:11605"/>
        <dbReference type="ChEBI" id="CHEBI:15378"/>
        <dbReference type="ChEBI" id="CHEBI:30013"/>
        <dbReference type="ChEBI" id="CHEBI:30616"/>
        <dbReference type="ChEBI" id="CHEBI:61977"/>
        <dbReference type="ChEBI" id="CHEBI:456216"/>
        <dbReference type="EC" id="2.7.11.1"/>
    </reaction>
</comment>
<evidence type="ECO:0000313" key="15">
    <source>
        <dbReference type="EMBL" id="KAK4535710.1"/>
    </source>
</evidence>
<name>A0AAV9IUB4_CYACA</name>
<evidence type="ECO:0000256" key="3">
    <source>
        <dbReference type="ARBA" id="ARBA00022679"/>
    </source>
</evidence>
<dbReference type="Gene3D" id="3.30.200.20">
    <property type="entry name" value="Phosphorylase Kinase, domain 1"/>
    <property type="match status" value="1"/>
</dbReference>
<dbReference type="FunFam" id="3.30.200.20:FF:000060">
    <property type="entry name" value="Serine/threonine-protein kinase isoform 1"/>
    <property type="match status" value="1"/>
</dbReference>
<sequence>MDRSFRSARKPSAGEYTVSLPAEVTLRHYQLWRESVVAKKPCVQFEVDTSGKVPTVELTIIGRERKGLLAQISEVLQGYGFNILSAKLFSLPSDSVMDIFRLDDRDTVLEDASRAHAVYEDLVAVMESDGTVPVRRRGVHDASDDDGGARSSGRPAASEGERGASVHGGQSRTPEPPGDSLSSARQAAAAALAAAEHTDLPHIGRSLSNIALSDLEQQARELMAQRYLNARKDADRTFLQQGGLLYRYSFSTGKRRREHVHVDLDTKELRWSSAVGGARLPATRRLSHIVTKHPESPHSSSSSSMGTPGATTTAAEHGARAQPDTPIRIHSVSLERCEKILHGAQSPVLAAFGEWRLPDPDWLCFSLVLDERTVDFAARNDDELMAWLFGLQNLCDKIPPADRVTRHGVLLRRAHSKLRALAHARNWTVRAFLLRHLRECCVRLRAEEISVDAGREYCDMGVPSERGTVGILSSSSSSTSASMPLPARAAAPAGLIRERGSGRGARQSAEALHEELHQLQHDLDISRDRIQVLKTKLRDAQKSWEIDFAEIALGERIGGGAFSELYRAEWRSSVVAAKVISVDKGADSVIRDFCEEVNVLSKLRHNNIVLFMGAVPRIPKLAIITEFCFGGNVFAAIRTHLWRRLQHADLVSLARDAARGMAYLHAAGLMHRDLKSQNLLLDKPLALGRPTIKVADFGLSRALMCSASTSASSAGALTAETGTYRWMAPEMIRHERYTEKVDVYSYGVTLWEFFSAEIPFKNMTPIQAAFAVADKGARPPLTSPPDARTPWVVPRQWAYLIQRCWRESEAERPTFATVVQWLNAMEEEDPRRAPSWAADS</sequence>
<feature type="coiled-coil region" evidence="10">
    <location>
        <begin position="509"/>
        <end position="543"/>
    </location>
</feature>
<comment type="catalytic activity">
    <reaction evidence="8">
        <text>L-seryl-[protein] + ATP = O-phospho-L-seryl-[protein] + ADP + H(+)</text>
        <dbReference type="Rhea" id="RHEA:17989"/>
        <dbReference type="Rhea" id="RHEA-COMP:9863"/>
        <dbReference type="Rhea" id="RHEA-COMP:11604"/>
        <dbReference type="ChEBI" id="CHEBI:15378"/>
        <dbReference type="ChEBI" id="CHEBI:29999"/>
        <dbReference type="ChEBI" id="CHEBI:30616"/>
        <dbReference type="ChEBI" id="CHEBI:83421"/>
        <dbReference type="ChEBI" id="CHEBI:456216"/>
        <dbReference type="EC" id="2.7.11.1"/>
    </reaction>
</comment>
<keyword evidence="6 9" id="KW-0067">ATP-binding</keyword>
<evidence type="ECO:0000259" key="14">
    <source>
        <dbReference type="PROSITE" id="PS51671"/>
    </source>
</evidence>
<organism evidence="15 16">
    <name type="scientific">Cyanidium caldarium</name>
    <name type="common">Red alga</name>
    <dbReference type="NCBI Taxonomy" id="2771"/>
    <lineage>
        <taxon>Eukaryota</taxon>
        <taxon>Rhodophyta</taxon>
        <taxon>Bangiophyceae</taxon>
        <taxon>Cyanidiales</taxon>
        <taxon>Cyanidiaceae</taxon>
        <taxon>Cyanidium</taxon>
    </lineage>
</organism>
<keyword evidence="4 9" id="KW-0547">Nucleotide-binding</keyword>
<evidence type="ECO:0000256" key="7">
    <source>
        <dbReference type="ARBA" id="ARBA00047899"/>
    </source>
</evidence>
<dbReference type="InterPro" id="IPR011009">
    <property type="entry name" value="Kinase-like_dom_sf"/>
</dbReference>
<dbReference type="InterPro" id="IPR001245">
    <property type="entry name" value="Ser-Thr/Tyr_kinase_cat_dom"/>
</dbReference>
<protein>
    <recommendedName>
        <fullName evidence="1">non-specific serine/threonine protein kinase</fullName>
        <ecNumber evidence="1">2.7.11.1</ecNumber>
    </recommendedName>
</protein>
<feature type="domain" description="Protein kinase" evidence="13">
    <location>
        <begin position="551"/>
        <end position="822"/>
    </location>
</feature>
<comment type="caution">
    <text evidence="15">The sequence shown here is derived from an EMBL/GenBank/DDBJ whole genome shotgun (WGS) entry which is preliminary data.</text>
</comment>
<feature type="domain" description="ACT" evidence="14">
    <location>
        <begin position="57"/>
        <end position="139"/>
    </location>
</feature>
<dbReference type="CDD" id="cd13999">
    <property type="entry name" value="STKc_MAP3K-like"/>
    <property type="match status" value="1"/>
</dbReference>
<dbReference type="Gene3D" id="2.30.29.30">
    <property type="entry name" value="Pleckstrin-homology domain (PH domain)/Phosphotyrosine-binding domain (PTB)"/>
    <property type="match status" value="1"/>
</dbReference>
<feature type="region of interest" description="Disordered" evidence="11">
    <location>
        <begin position="133"/>
        <end position="188"/>
    </location>
</feature>
<evidence type="ECO:0000256" key="6">
    <source>
        <dbReference type="ARBA" id="ARBA00022840"/>
    </source>
</evidence>
<dbReference type="SUPFAM" id="SSF55021">
    <property type="entry name" value="ACT-like"/>
    <property type="match status" value="1"/>
</dbReference>
<evidence type="ECO:0000256" key="5">
    <source>
        <dbReference type="ARBA" id="ARBA00022777"/>
    </source>
</evidence>
<dbReference type="SUPFAM" id="SSF50729">
    <property type="entry name" value="PH domain-like"/>
    <property type="match status" value="1"/>
</dbReference>
<feature type="binding site" evidence="9">
    <location>
        <position position="578"/>
    </location>
    <ligand>
        <name>ATP</name>
        <dbReference type="ChEBI" id="CHEBI:30616"/>
    </ligand>
</feature>
<dbReference type="EC" id="2.7.11.1" evidence="1"/>
<dbReference type="PROSITE" id="PS00108">
    <property type="entry name" value="PROTEIN_KINASE_ST"/>
    <property type="match status" value="1"/>
</dbReference>
<dbReference type="PROSITE" id="PS50011">
    <property type="entry name" value="PROTEIN_KINASE_DOM"/>
    <property type="match status" value="1"/>
</dbReference>
<evidence type="ECO:0000313" key="16">
    <source>
        <dbReference type="Proteomes" id="UP001301350"/>
    </source>
</evidence>
<dbReference type="AlphaFoldDB" id="A0AAV9IUB4"/>
<dbReference type="PROSITE" id="PS50003">
    <property type="entry name" value="PH_DOMAIN"/>
    <property type="match status" value="1"/>
</dbReference>
<evidence type="ECO:0000259" key="12">
    <source>
        <dbReference type="PROSITE" id="PS50003"/>
    </source>
</evidence>
<keyword evidence="10" id="KW-0175">Coiled coil</keyword>
<keyword evidence="16" id="KW-1185">Reference proteome</keyword>
<dbReference type="EMBL" id="JANCYW010000006">
    <property type="protein sequence ID" value="KAK4535710.1"/>
    <property type="molecule type" value="Genomic_DNA"/>
</dbReference>
<dbReference type="InterPro" id="IPR045865">
    <property type="entry name" value="ACT-like_dom_sf"/>
</dbReference>
<evidence type="ECO:0000256" key="1">
    <source>
        <dbReference type="ARBA" id="ARBA00012513"/>
    </source>
</evidence>
<evidence type="ECO:0000256" key="10">
    <source>
        <dbReference type="SAM" id="Coils"/>
    </source>
</evidence>
<dbReference type="Proteomes" id="UP001301350">
    <property type="component" value="Unassembled WGS sequence"/>
</dbReference>
<dbReference type="GO" id="GO:0004674">
    <property type="term" value="F:protein serine/threonine kinase activity"/>
    <property type="evidence" value="ECO:0007669"/>
    <property type="project" value="UniProtKB-KW"/>
</dbReference>
<dbReference type="CDD" id="cd04873">
    <property type="entry name" value="ACT_UUR-ACR-like"/>
    <property type="match status" value="1"/>
</dbReference>
<evidence type="ECO:0000256" key="9">
    <source>
        <dbReference type="PROSITE-ProRule" id="PRU10141"/>
    </source>
</evidence>
<proteinExistence type="predicted"/>
<accession>A0AAV9IUB4</accession>
<dbReference type="GO" id="GO:0005737">
    <property type="term" value="C:cytoplasm"/>
    <property type="evidence" value="ECO:0007669"/>
    <property type="project" value="UniProtKB-ARBA"/>
</dbReference>
<dbReference type="InterPro" id="IPR011993">
    <property type="entry name" value="PH-like_dom_sf"/>
</dbReference>
<evidence type="ECO:0000259" key="13">
    <source>
        <dbReference type="PROSITE" id="PS50011"/>
    </source>
</evidence>
<dbReference type="PROSITE" id="PS51671">
    <property type="entry name" value="ACT"/>
    <property type="match status" value="1"/>
</dbReference>
<dbReference type="PANTHER" id="PTHR44329">
    <property type="entry name" value="SERINE/THREONINE-PROTEIN KINASE TNNI3K-RELATED"/>
    <property type="match status" value="1"/>
</dbReference>
<dbReference type="InterPro" id="IPR002912">
    <property type="entry name" value="ACT_dom"/>
</dbReference>
<evidence type="ECO:0000256" key="11">
    <source>
        <dbReference type="SAM" id="MobiDB-lite"/>
    </source>
</evidence>
<evidence type="ECO:0000256" key="2">
    <source>
        <dbReference type="ARBA" id="ARBA00022527"/>
    </source>
</evidence>
<gene>
    <name evidence="15" type="ORF">CDCA_CDCA06G1735</name>
</gene>
<dbReference type="Gene3D" id="1.10.510.10">
    <property type="entry name" value="Transferase(Phosphotransferase) domain 1"/>
    <property type="match status" value="1"/>
</dbReference>
<feature type="region of interest" description="Disordered" evidence="11">
    <location>
        <begin position="291"/>
        <end position="323"/>
    </location>
</feature>
<dbReference type="Pfam" id="PF07714">
    <property type="entry name" value="PK_Tyr_Ser-Thr"/>
    <property type="match status" value="1"/>
</dbReference>
<reference evidence="15 16" key="1">
    <citation type="submission" date="2022-07" db="EMBL/GenBank/DDBJ databases">
        <title>Genome-wide signatures of adaptation to extreme environments.</title>
        <authorList>
            <person name="Cho C.H."/>
            <person name="Yoon H.S."/>
        </authorList>
    </citation>
    <scope>NUCLEOTIDE SEQUENCE [LARGE SCALE GENOMIC DNA]</scope>
    <source>
        <strain evidence="15 16">DBV 063 E5</strain>
    </source>
</reference>
<dbReference type="InterPro" id="IPR017441">
    <property type="entry name" value="Protein_kinase_ATP_BS"/>
</dbReference>
<dbReference type="SUPFAM" id="SSF56112">
    <property type="entry name" value="Protein kinase-like (PK-like)"/>
    <property type="match status" value="1"/>
</dbReference>
<dbReference type="InterPro" id="IPR001849">
    <property type="entry name" value="PH_domain"/>
</dbReference>
<dbReference type="SMART" id="SM00220">
    <property type="entry name" value="S_TKc"/>
    <property type="match status" value="1"/>
</dbReference>
<dbReference type="InterPro" id="IPR008271">
    <property type="entry name" value="Ser/Thr_kinase_AS"/>
</dbReference>
<evidence type="ECO:0000256" key="4">
    <source>
        <dbReference type="ARBA" id="ARBA00022741"/>
    </source>
</evidence>
<dbReference type="PROSITE" id="PS00107">
    <property type="entry name" value="PROTEIN_KINASE_ATP"/>
    <property type="match status" value="1"/>
</dbReference>
<feature type="compositionally biased region" description="Low complexity" evidence="11">
    <location>
        <begin position="297"/>
        <end position="316"/>
    </location>
</feature>
<dbReference type="GO" id="GO:0005524">
    <property type="term" value="F:ATP binding"/>
    <property type="evidence" value="ECO:0007669"/>
    <property type="project" value="UniProtKB-UniRule"/>
</dbReference>
<keyword evidence="3" id="KW-0808">Transferase</keyword>
<evidence type="ECO:0000256" key="8">
    <source>
        <dbReference type="ARBA" id="ARBA00048679"/>
    </source>
</evidence>
<feature type="domain" description="PH" evidence="12">
    <location>
        <begin position="237"/>
        <end position="396"/>
    </location>
</feature>
<dbReference type="InterPro" id="IPR000719">
    <property type="entry name" value="Prot_kinase_dom"/>
</dbReference>